<evidence type="ECO:0000313" key="2">
    <source>
        <dbReference type="Proteomes" id="UP001202328"/>
    </source>
</evidence>
<keyword evidence="2" id="KW-1185">Reference proteome</keyword>
<organism evidence="1 2">
    <name type="scientific">Papaver atlanticum</name>
    <dbReference type="NCBI Taxonomy" id="357466"/>
    <lineage>
        <taxon>Eukaryota</taxon>
        <taxon>Viridiplantae</taxon>
        <taxon>Streptophyta</taxon>
        <taxon>Embryophyta</taxon>
        <taxon>Tracheophyta</taxon>
        <taxon>Spermatophyta</taxon>
        <taxon>Magnoliopsida</taxon>
        <taxon>Ranunculales</taxon>
        <taxon>Papaveraceae</taxon>
        <taxon>Papaveroideae</taxon>
        <taxon>Papaver</taxon>
    </lineage>
</organism>
<protein>
    <submittedName>
        <fullName evidence="1">Uncharacterized protein</fullName>
    </submittedName>
</protein>
<comment type="caution">
    <text evidence="1">The sequence shown here is derived from an EMBL/GenBank/DDBJ whole genome shotgun (WGS) entry which is preliminary data.</text>
</comment>
<proteinExistence type="predicted"/>
<name>A0AAD4S4E1_9MAGN</name>
<sequence length="187" mass="21718">MIRILQQRSVRAPTLLPWVTYVEWVLLDADRQKYNTGVHDQIPNSSYQQSEISEYSTPLKFERYLMKQDLGGLLHYMESSLRNLTHYCKYKSRGMGTCVDDILITNVIGYWNPSNNFDVWSLILRNLRKRLAASVYVDSAKLLNDGSYECIIDEIIDPRVMLCDRVDVVLGDVSRGDMINWPKAYVN</sequence>
<evidence type="ECO:0000313" key="1">
    <source>
        <dbReference type="EMBL" id="KAI3862914.1"/>
    </source>
</evidence>
<reference evidence="1" key="1">
    <citation type="submission" date="2022-04" db="EMBL/GenBank/DDBJ databases">
        <title>A functionally conserved STORR gene fusion in Papaver species that diverged 16.8 million years ago.</title>
        <authorList>
            <person name="Catania T."/>
        </authorList>
    </citation>
    <scope>NUCLEOTIDE SEQUENCE</scope>
    <source>
        <strain evidence="1">S-188037</strain>
    </source>
</reference>
<dbReference type="AlphaFoldDB" id="A0AAD4S4E1"/>
<gene>
    <name evidence="1" type="ORF">MKW98_011953</name>
</gene>
<dbReference type="EMBL" id="JAJJMB010014067">
    <property type="protein sequence ID" value="KAI3862914.1"/>
    <property type="molecule type" value="Genomic_DNA"/>
</dbReference>
<accession>A0AAD4S4E1</accession>
<dbReference type="Proteomes" id="UP001202328">
    <property type="component" value="Unassembled WGS sequence"/>
</dbReference>